<comment type="caution">
    <text evidence="3">The sequence shown here is derived from an EMBL/GenBank/DDBJ whole genome shotgun (WGS) entry which is preliminary data.</text>
</comment>
<feature type="domain" description="EamA" evidence="2">
    <location>
        <begin position="152"/>
        <end position="279"/>
    </location>
</feature>
<dbReference type="EMBL" id="DSOK01000381">
    <property type="protein sequence ID" value="HEN16540.1"/>
    <property type="molecule type" value="Genomic_DNA"/>
</dbReference>
<feature type="transmembrane region" description="Helical" evidence="1">
    <location>
        <begin position="209"/>
        <end position="227"/>
    </location>
</feature>
<name>A0A7C2K151_9PLAN</name>
<sequence length="299" mass="31821">MDAASSDHRRGVWCVLAASVLWACTGVIVKSPWMTTLPLESRGVVLSCYRALFAAAALLPLVAWGRVRWRWGLVPLAVSFALMNVLYLTAVTRTTAAAAIFLQYTSIGWSALGGVWLFGEHFRRDQLVATLGAGLGIGVIAAGSWAGEYFAGNILAVASGAAYSGVVLSLRFLRDEDGSWLVLLAHLAAGMVLWPWLPVTATTLTSSQWGSVALMGAGLMALPYWLFARGLRTVTVQEAALLPLIEPVLNPCLVWLAWREPVDRSTCLGGGLILGGLLLKSLMARRLPPAAGFSASGGR</sequence>
<dbReference type="GO" id="GO:0016020">
    <property type="term" value="C:membrane"/>
    <property type="evidence" value="ECO:0007669"/>
    <property type="project" value="InterPro"/>
</dbReference>
<dbReference type="InterPro" id="IPR037185">
    <property type="entry name" value="EmrE-like"/>
</dbReference>
<organism evidence="3">
    <name type="scientific">Schlesneria paludicola</name>
    <dbReference type="NCBI Taxonomy" id="360056"/>
    <lineage>
        <taxon>Bacteria</taxon>
        <taxon>Pseudomonadati</taxon>
        <taxon>Planctomycetota</taxon>
        <taxon>Planctomycetia</taxon>
        <taxon>Planctomycetales</taxon>
        <taxon>Planctomycetaceae</taxon>
        <taxon>Schlesneria</taxon>
    </lineage>
</organism>
<dbReference type="AlphaFoldDB" id="A0A7C2K151"/>
<evidence type="ECO:0000313" key="3">
    <source>
        <dbReference type="EMBL" id="HEN16540.1"/>
    </source>
</evidence>
<dbReference type="PANTHER" id="PTHR22911">
    <property type="entry name" value="ACYL-MALONYL CONDENSING ENZYME-RELATED"/>
    <property type="match status" value="1"/>
</dbReference>
<evidence type="ECO:0000256" key="1">
    <source>
        <dbReference type="SAM" id="Phobius"/>
    </source>
</evidence>
<gene>
    <name evidence="3" type="ORF">ENQ76_13850</name>
</gene>
<evidence type="ECO:0000259" key="2">
    <source>
        <dbReference type="Pfam" id="PF00892"/>
    </source>
</evidence>
<feature type="transmembrane region" description="Helical" evidence="1">
    <location>
        <begin position="153"/>
        <end position="173"/>
    </location>
</feature>
<reference evidence="3" key="1">
    <citation type="journal article" date="2020" name="mSystems">
        <title>Genome- and Community-Level Interaction Insights into Carbon Utilization and Element Cycling Functions of Hydrothermarchaeota in Hydrothermal Sediment.</title>
        <authorList>
            <person name="Zhou Z."/>
            <person name="Liu Y."/>
            <person name="Xu W."/>
            <person name="Pan J."/>
            <person name="Luo Z.H."/>
            <person name="Li M."/>
        </authorList>
    </citation>
    <scope>NUCLEOTIDE SEQUENCE [LARGE SCALE GENOMIC DNA]</scope>
    <source>
        <strain evidence="3">SpSt-339</strain>
    </source>
</reference>
<feature type="domain" description="EamA" evidence="2">
    <location>
        <begin position="10"/>
        <end position="140"/>
    </location>
</feature>
<keyword evidence="1" id="KW-0472">Membrane</keyword>
<protein>
    <recommendedName>
        <fullName evidence="2">EamA domain-containing protein</fullName>
    </recommendedName>
</protein>
<keyword evidence="1" id="KW-0812">Transmembrane</keyword>
<dbReference type="Pfam" id="PF00892">
    <property type="entry name" value="EamA"/>
    <property type="match status" value="2"/>
</dbReference>
<keyword evidence="1" id="KW-1133">Transmembrane helix</keyword>
<dbReference type="SUPFAM" id="SSF103481">
    <property type="entry name" value="Multidrug resistance efflux transporter EmrE"/>
    <property type="match status" value="2"/>
</dbReference>
<feature type="transmembrane region" description="Helical" evidence="1">
    <location>
        <begin position="12"/>
        <end position="31"/>
    </location>
</feature>
<feature type="transmembrane region" description="Helical" evidence="1">
    <location>
        <begin position="43"/>
        <end position="64"/>
    </location>
</feature>
<dbReference type="InterPro" id="IPR000620">
    <property type="entry name" value="EamA_dom"/>
</dbReference>
<accession>A0A7C2K151</accession>
<feature type="transmembrane region" description="Helical" evidence="1">
    <location>
        <begin position="127"/>
        <end position="147"/>
    </location>
</feature>
<feature type="transmembrane region" description="Helical" evidence="1">
    <location>
        <begin position="71"/>
        <end position="90"/>
    </location>
</feature>
<feature type="transmembrane region" description="Helical" evidence="1">
    <location>
        <begin position="96"/>
        <end position="118"/>
    </location>
</feature>
<proteinExistence type="predicted"/>
<feature type="transmembrane region" description="Helical" evidence="1">
    <location>
        <begin position="180"/>
        <end position="197"/>
    </location>
</feature>